<comment type="caution">
    <text evidence="2">The sequence shown here is derived from an EMBL/GenBank/DDBJ whole genome shotgun (WGS) entry which is preliminary data.</text>
</comment>
<dbReference type="EMBL" id="SOCP01000012">
    <property type="protein sequence ID" value="TDV45521.1"/>
    <property type="molecule type" value="Genomic_DNA"/>
</dbReference>
<dbReference type="Proteomes" id="UP000294927">
    <property type="component" value="Unassembled WGS sequence"/>
</dbReference>
<reference evidence="2 3" key="1">
    <citation type="submission" date="2019-03" db="EMBL/GenBank/DDBJ databases">
        <title>Genomic Encyclopedia of Archaeal and Bacterial Type Strains, Phase II (KMG-II): from individual species to whole genera.</title>
        <authorList>
            <person name="Goeker M."/>
        </authorList>
    </citation>
    <scope>NUCLEOTIDE SEQUENCE [LARGE SCALE GENOMIC DNA]</scope>
    <source>
        <strain evidence="2 3">DSM 45499</strain>
    </source>
</reference>
<feature type="compositionally biased region" description="Basic residues" evidence="1">
    <location>
        <begin position="205"/>
        <end position="217"/>
    </location>
</feature>
<feature type="region of interest" description="Disordered" evidence="1">
    <location>
        <begin position="147"/>
        <end position="179"/>
    </location>
</feature>
<accession>A0A4V3FRZ8</accession>
<evidence type="ECO:0000256" key="1">
    <source>
        <dbReference type="SAM" id="MobiDB-lite"/>
    </source>
</evidence>
<evidence type="ECO:0000313" key="2">
    <source>
        <dbReference type="EMBL" id="TDV45521.1"/>
    </source>
</evidence>
<gene>
    <name evidence="2" type="ORF">CLV71_112190</name>
</gene>
<dbReference type="AlphaFoldDB" id="A0A4V3FRZ8"/>
<sequence>MPRRVCSGVHYRVEFGSACPHASGRSHVGRVRQGADLPALDVASACLCSSSRTSEQPDRKCTNAAQLAPHCQATDECASTAELAPAALVALDARKRLLNALAAVGQKRHSIKSLPAANAVLSRAAGVRSASRFPGYQFGSGLSQCARPHPQVDRSPPAVCTGRPRFETPSRRGLETPGRACFPDIARDRARSASHSILGGGPHPHQTKKINGRRRGVSHAATRWLREETA</sequence>
<protein>
    <submittedName>
        <fullName evidence="2">Uncharacterized protein</fullName>
    </submittedName>
</protein>
<evidence type="ECO:0000313" key="3">
    <source>
        <dbReference type="Proteomes" id="UP000294927"/>
    </source>
</evidence>
<feature type="compositionally biased region" description="Basic and acidic residues" evidence="1">
    <location>
        <begin position="164"/>
        <end position="174"/>
    </location>
</feature>
<organism evidence="2 3">
    <name type="scientific">Actinophytocola oryzae</name>
    <dbReference type="NCBI Taxonomy" id="502181"/>
    <lineage>
        <taxon>Bacteria</taxon>
        <taxon>Bacillati</taxon>
        <taxon>Actinomycetota</taxon>
        <taxon>Actinomycetes</taxon>
        <taxon>Pseudonocardiales</taxon>
        <taxon>Pseudonocardiaceae</taxon>
    </lineage>
</organism>
<feature type="region of interest" description="Disordered" evidence="1">
    <location>
        <begin position="192"/>
        <end position="221"/>
    </location>
</feature>
<keyword evidence="3" id="KW-1185">Reference proteome</keyword>
<name>A0A4V3FRZ8_9PSEU</name>
<proteinExistence type="predicted"/>